<dbReference type="OrthoDB" id="21128at2759"/>
<organism evidence="1 2">
    <name type="scientific">Aphis craccivora</name>
    <name type="common">Cowpea aphid</name>
    <dbReference type="NCBI Taxonomy" id="307492"/>
    <lineage>
        <taxon>Eukaryota</taxon>
        <taxon>Metazoa</taxon>
        <taxon>Ecdysozoa</taxon>
        <taxon>Arthropoda</taxon>
        <taxon>Hexapoda</taxon>
        <taxon>Insecta</taxon>
        <taxon>Pterygota</taxon>
        <taxon>Neoptera</taxon>
        <taxon>Paraneoptera</taxon>
        <taxon>Hemiptera</taxon>
        <taxon>Sternorrhyncha</taxon>
        <taxon>Aphidomorpha</taxon>
        <taxon>Aphidoidea</taxon>
        <taxon>Aphididae</taxon>
        <taxon>Aphidini</taxon>
        <taxon>Aphis</taxon>
        <taxon>Aphis</taxon>
    </lineage>
</organism>
<evidence type="ECO:0000313" key="1">
    <source>
        <dbReference type="EMBL" id="KAF0768623.1"/>
    </source>
</evidence>
<accession>A0A6G0ZD49</accession>
<dbReference type="GO" id="GO:0004386">
    <property type="term" value="F:helicase activity"/>
    <property type="evidence" value="ECO:0007669"/>
    <property type="project" value="UniProtKB-KW"/>
</dbReference>
<dbReference type="EMBL" id="VUJU01000733">
    <property type="protein sequence ID" value="KAF0768623.1"/>
    <property type="molecule type" value="Genomic_DNA"/>
</dbReference>
<protein>
    <submittedName>
        <fullName evidence="1">ATP-dependent helicase ULS1-like</fullName>
    </submittedName>
</protein>
<name>A0A6G0ZD49_APHCR</name>
<evidence type="ECO:0000313" key="2">
    <source>
        <dbReference type="Proteomes" id="UP000478052"/>
    </source>
</evidence>
<reference evidence="1 2" key="1">
    <citation type="submission" date="2019-08" db="EMBL/GenBank/DDBJ databases">
        <title>Whole genome of Aphis craccivora.</title>
        <authorList>
            <person name="Voronova N.V."/>
            <person name="Shulinski R.S."/>
            <person name="Bandarenka Y.V."/>
            <person name="Zhorov D.G."/>
            <person name="Warner D."/>
        </authorList>
    </citation>
    <scope>NUCLEOTIDE SEQUENCE [LARGE SCALE GENOMIC DNA]</scope>
    <source>
        <strain evidence="1">180601</strain>
        <tissue evidence="1">Whole Body</tissue>
    </source>
</reference>
<proteinExistence type="predicted"/>
<keyword evidence="1" id="KW-0547">Nucleotide-binding</keyword>
<gene>
    <name evidence="1" type="ORF">FWK35_00004757</name>
</gene>
<sequence>MELGIFDSERSDKCIDLTMMCVFFSNFGGGFRWKSEYPWCIIKVKMTEKREFLRKTSFRLDRFFYMTTKIFNFSENFFLNHSKYLKIEYKVPNKIHMHNFFLLAFELLDFLQQFFLIKTLMLRCTKNELKETSSFALPEKNVHAIKVHFSLFATYLHEKAARKALKEKVDRSYYQRDLLFLTITVYFI</sequence>
<keyword evidence="1" id="KW-0378">Hydrolase</keyword>
<dbReference type="AlphaFoldDB" id="A0A6G0ZD49"/>
<comment type="caution">
    <text evidence="1">The sequence shown here is derived from an EMBL/GenBank/DDBJ whole genome shotgun (WGS) entry which is preliminary data.</text>
</comment>
<keyword evidence="1" id="KW-0067">ATP-binding</keyword>
<keyword evidence="2" id="KW-1185">Reference proteome</keyword>
<dbReference type="Proteomes" id="UP000478052">
    <property type="component" value="Unassembled WGS sequence"/>
</dbReference>
<keyword evidence="1" id="KW-0347">Helicase</keyword>